<dbReference type="OrthoDB" id="3002717at2759"/>
<sequence length="195" mass="21404">MLVCDPHMHIIGGQASLTVNGSLTVLSDSSELPLLGNIPLDAANLMFSLALLDRLSAQDLYGDTESFVNGSSSLLFLGRNYELDDSERSAQFFSLDIINRNMNTFVLSGTKAFSDGYAVDDNSVPFGIFMNARTYTAIQEQQLGLVTSKPLFIITCGCVPLVIILTLAVYTEWRRQKGYTFSLESLLEAKLIKEA</sequence>
<evidence type="ECO:0000313" key="3">
    <source>
        <dbReference type="Proteomes" id="UP000054279"/>
    </source>
</evidence>
<organism evidence="2 3">
    <name type="scientific">Sphaerobolus stellatus (strain SS14)</name>
    <dbReference type="NCBI Taxonomy" id="990650"/>
    <lineage>
        <taxon>Eukaryota</taxon>
        <taxon>Fungi</taxon>
        <taxon>Dikarya</taxon>
        <taxon>Basidiomycota</taxon>
        <taxon>Agaricomycotina</taxon>
        <taxon>Agaricomycetes</taxon>
        <taxon>Phallomycetidae</taxon>
        <taxon>Geastrales</taxon>
        <taxon>Sphaerobolaceae</taxon>
        <taxon>Sphaerobolus</taxon>
    </lineage>
</organism>
<name>A0A0C9UKD1_SPHS4</name>
<evidence type="ECO:0000313" key="2">
    <source>
        <dbReference type="EMBL" id="KIJ43518.1"/>
    </source>
</evidence>
<keyword evidence="1" id="KW-1133">Transmembrane helix</keyword>
<reference evidence="2 3" key="1">
    <citation type="submission" date="2014-06" db="EMBL/GenBank/DDBJ databases">
        <title>Evolutionary Origins and Diversification of the Mycorrhizal Mutualists.</title>
        <authorList>
            <consortium name="DOE Joint Genome Institute"/>
            <consortium name="Mycorrhizal Genomics Consortium"/>
            <person name="Kohler A."/>
            <person name="Kuo A."/>
            <person name="Nagy L.G."/>
            <person name="Floudas D."/>
            <person name="Copeland A."/>
            <person name="Barry K.W."/>
            <person name="Cichocki N."/>
            <person name="Veneault-Fourrey C."/>
            <person name="LaButti K."/>
            <person name="Lindquist E.A."/>
            <person name="Lipzen A."/>
            <person name="Lundell T."/>
            <person name="Morin E."/>
            <person name="Murat C."/>
            <person name="Riley R."/>
            <person name="Ohm R."/>
            <person name="Sun H."/>
            <person name="Tunlid A."/>
            <person name="Henrissat B."/>
            <person name="Grigoriev I.V."/>
            <person name="Hibbett D.S."/>
            <person name="Martin F."/>
        </authorList>
    </citation>
    <scope>NUCLEOTIDE SEQUENCE [LARGE SCALE GENOMIC DNA]</scope>
    <source>
        <strain evidence="2 3">SS14</strain>
    </source>
</reference>
<proteinExistence type="predicted"/>
<protein>
    <submittedName>
        <fullName evidence="2">Unplaced genomic scaffold SPHSTscaffold_47, whole genome shotgun sequence</fullName>
    </submittedName>
</protein>
<keyword evidence="1" id="KW-0812">Transmembrane</keyword>
<keyword evidence="3" id="KW-1185">Reference proteome</keyword>
<accession>A0A0C9UKD1</accession>
<dbReference type="Proteomes" id="UP000054279">
    <property type="component" value="Unassembled WGS sequence"/>
</dbReference>
<dbReference type="AlphaFoldDB" id="A0A0C9UKD1"/>
<evidence type="ECO:0000256" key="1">
    <source>
        <dbReference type="SAM" id="Phobius"/>
    </source>
</evidence>
<keyword evidence="1" id="KW-0472">Membrane</keyword>
<dbReference type="HOGENOM" id="CLU_120614_0_0_1"/>
<dbReference type="EMBL" id="KN837122">
    <property type="protein sequence ID" value="KIJ43518.1"/>
    <property type="molecule type" value="Genomic_DNA"/>
</dbReference>
<feature type="transmembrane region" description="Helical" evidence="1">
    <location>
        <begin position="151"/>
        <end position="170"/>
    </location>
</feature>
<gene>
    <name evidence="2" type="ORF">M422DRAFT_253087</name>
</gene>